<feature type="transmembrane region" description="Helical" evidence="11">
    <location>
        <begin position="23"/>
        <end position="42"/>
    </location>
</feature>
<keyword evidence="12" id="KW-0496">Mitochondrion</keyword>
<protein>
    <recommendedName>
        <fullName evidence="3">NADH-ubiquinone oxidoreductase chain 4L</fullName>
    </recommendedName>
    <alternativeName>
        <fullName evidence="9">NADH dehydrogenase subunit 4L</fullName>
    </alternativeName>
</protein>
<evidence type="ECO:0000256" key="2">
    <source>
        <dbReference type="ARBA" id="ARBA00010519"/>
    </source>
</evidence>
<evidence type="ECO:0000256" key="4">
    <source>
        <dbReference type="ARBA" id="ARBA00022692"/>
    </source>
</evidence>
<dbReference type="RefSeq" id="YP_010139273.1">
    <property type="nucleotide sequence ID" value="NC_056908.1"/>
</dbReference>
<organism evidence="12">
    <name type="scientific">Tullbergia mixta</name>
    <dbReference type="NCBI Taxonomy" id="1499077"/>
    <lineage>
        <taxon>Eukaryota</taxon>
        <taxon>Metazoa</taxon>
        <taxon>Ecdysozoa</taxon>
        <taxon>Arthropoda</taxon>
        <taxon>Hexapoda</taxon>
        <taxon>Collembola</taxon>
        <taxon>Poduromorpha</taxon>
        <taxon>Poduroidea</taxon>
        <taxon>Tullbergiidae</taxon>
        <taxon>Tullbergiinae</taxon>
        <taxon>Tullbergia</taxon>
    </lineage>
</organism>
<evidence type="ECO:0000256" key="10">
    <source>
        <dbReference type="ARBA" id="ARBA00049551"/>
    </source>
</evidence>
<name>A0A7T6Y6Z7_9HEXA</name>
<accession>A0A7T6Y6Z7</accession>
<dbReference type="EMBL" id="MW238520">
    <property type="protein sequence ID" value="QQK54727.1"/>
    <property type="molecule type" value="Genomic_DNA"/>
</dbReference>
<dbReference type="InterPro" id="IPR039428">
    <property type="entry name" value="NUOK/Mnh_C1-like"/>
</dbReference>
<evidence type="ECO:0000256" key="3">
    <source>
        <dbReference type="ARBA" id="ARBA00016612"/>
    </source>
</evidence>
<proteinExistence type="inferred from homology"/>
<dbReference type="Gene3D" id="1.10.287.3510">
    <property type="match status" value="1"/>
</dbReference>
<evidence type="ECO:0000256" key="6">
    <source>
        <dbReference type="ARBA" id="ARBA00022989"/>
    </source>
</evidence>
<comment type="similarity">
    <text evidence="2">Belongs to the complex I subunit 4L family.</text>
</comment>
<dbReference type="Pfam" id="PF00420">
    <property type="entry name" value="Oxidored_q2"/>
    <property type="match status" value="1"/>
</dbReference>
<feature type="transmembrane region" description="Helical" evidence="11">
    <location>
        <begin position="48"/>
        <end position="72"/>
    </location>
</feature>
<evidence type="ECO:0000256" key="9">
    <source>
        <dbReference type="ARBA" id="ARBA00031586"/>
    </source>
</evidence>
<keyword evidence="4 11" id="KW-0812">Transmembrane</keyword>
<dbReference type="GeneID" id="67132782"/>
<keyword evidence="5" id="KW-1278">Translocase</keyword>
<dbReference type="GO" id="GO:0008137">
    <property type="term" value="F:NADH dehydrogenase (ubiquinone) activity"/>
    <property type="evidence" value="ECO:0007669"/>
    <property type="project" value="UniProtKB-EC"/>
</dbReference>
<geneLocation type="mitochondrion" evidence="12"/>
<dbReference type="GO" id="GO:0016020">
    <property type="term" value="C:membrane"/>
    <property type="evidence" value="ECO:0007669"/>
    <property type="project" value="UniProtKB-SubCell"/>
</dbReference>
<evidence type="ECO:0000256" key="7">
    <source>
        <dbReference type="ARBA" id="ARBA00023027"/>
    </source>
</evidence>
<evidence type="ECO:0000256" key="11">
    <source>
        <dbReference type="SAM" id="Phobius"/>
    </source>
</evidence>
<comment type="subcellular location">
    <subcellularLocation>
        <location evidence="1">Membrane</location>
        <topology evidence="1">Multi-pass membrane protein</topology>
    </subcellularLocation>
</comment>
<evidence type="ECO:0000256" key="1">
    <source>
        <dbReference type="ARBA" id="ARBA00004141"/>
    </source>
</evidence>
<keyword evidence="6 11" id="KW-1133">Transmembrane helix</keyword>
<keyword evidence="7" id="KW-0520">NAD</keyword>
<evidence type="ECO:0000256" key="8">
    <source>
        <dbReference type="ARBA" id="ARBA00023136"/>
    </source>
</evidence>
<evidence type="ECO:0000313" key="12">
    <source>
        <dbReference type="EMBL" id="QQK54727.1"/>
    </source>
</evidence>
<gene>
    <name evidence="12" type="primary">ND4L</name>
</gene>
<keyword evidence="8 11" id="KW-0472">Membrane</keyword>
<sequence>MVFSGLVIVVSGLFLFGVWRKHLLISLLSLEFMVLGVLFLFYGSFLNFGFLFSLVYLTFTACEGALGLSILVSMARTHGGDYFSSFHLF</sequence>
<evidence type="ECO:0000256" key="5">
    <source>
        <dbReference type="ARBA" id="ARBA00022967"/>
    </source>
</evidence>
<comment type="catalytic activity">
    <reaction evidence="10">
        <text>a ubiquinone + NADH + 5 H(+)(in) = a ubiquinol + NAD(+) + 4 H(+)(out)</text>
        <dbReference type="Rhea" id="RHEA:29091"/>
        <dbReference type="Rhea" id="RHEA-COMP:9565"/>
        <dbReference type="Rhea" id="RHEA-COMP:9566"/>
        <dbReference type="ChEBI" id="CHEBI:15378"/>
        <dbReference type="ChEBI" id="CHEBI:16389"/>
        <dbReference type="ChEBI" id="CHEBI:17976"/>
        <dbReference type="ChEBI" id="CHEBI:57540"/>
        <dbReference type="ChEBI" id="CHEBI:57945"/>
        <dbReference type="EC" id="7.1.1.2"/>
    </reaction>
</comment>
<dbReference type="CTD" id="4539"/>
<dbReference type="AlphaFoldDB" id="A0A7T6Y6Z7"/>
<reference evidence="12" key="1">
    <citation type="submission" date="2020-11" db="EMBL/GenBank/DDBJ databases">
        <title>Re-Evaluating the internal phylogenetic relationship of Collembola by means of mitogenome data.</title>
        <authorList>
            <person name="Cucini C."/>
            <person name="Carapelli A."/>
            <person name="Nardi F."/>
        </authorList>
    </citation>
    <scope>NUCLEOTIDE SEQUENCE</scope>
</reference>